<evidence type="ECO:0000256" key="4">
    <source>
        <dbReference type="ARBA" id="ARBA00022692"/>
    </source>
</evidence>
<dbReference type="PANTHER" id="PTHR24221">
    <property type="entry name" value="ATP-BINDING CASSETTE SUB-FAMILY B"/>
    <property type="match status" value="1"/>
</dbReference>
<dbReference type="InterPro" id="IPR011527">
    <property type="entry name" value="ABC1_TM_dom"/>
</dbReference>
<feature type="domain" description="ABC transmembrane type-1" evidence="11">
    <location>
        <begin position="29"/>
        <end position="325"/>
    </location>
</feature>
<dbReference type="InterPro" id="IPR003593">
    <property type="entry name" value="AAA+_ATPase"/>
</dbReference>
<evidence type="ECO:0000259" key="10">
    <source>
        <dbReference type="PROSITE" id="PS50893"/>
    </source>
</evidence>
<dbReference type="PANTHER" id="PTHR24221:SF654">
    <property type="entry name" value="ATP-BINDING CASSETTE SUB-FAMILY B MEMBER 6"/>
    <property type="match status" value="1"/>
</dbReference>
<evidence type="ECO:0000313" key="13">
    <source>
        <dbReference type="Proteomes" id="UP000064525"/>
    </source>
</evidence>
<dbReference type="GO" id="GO:0034040">
    <property type="term" value="F:ATPase-coupled lipid transmembrane transporter activity"/>
    <property type="evidence" value="ECO:0007669"/>
    <property type="project" value="TreeGrafter"/>
</dbReference>
<feature type="transmembrane region" description="Helical" evidence="9">
    <location>
        <begin position="265"/>
        <end position="286"/>
    </location>
</feature>
<feature type="transmembrane region" description="Helical" evidence="9">
    <location>
        <begin position="292"/>
        <end position="313"/>
    </location>
</feature>
<dbReference type="KEGG" id="hty:BN2458_PEG1908"/>
<keyword evidence="3" id="KW-1003">Cell membrane</keyword>
<evidence type="ECO:0000256" key="8">
    <source>
        <dbReference type="ARBA" id="ARBA00023136"/>
    </source>
</evidence>
<dbReference type="InterPro" id="IPR039421">
    <property type="entry name" value="Type_1_exporter"/>
</dbReference>
<evidence type="ECO:0000256" key="2">
    <source>
        <dbReference type="ARBA" id="ARBA00022448"/>
    </source>
</evidence>
<dbReference type="PROSITE" id="PS50893">
    <property type="entry name" value="ABC_TRANSPORTER_2"/>
    <property type="match status" value="1"/>
</dbReference>
<gene>
    <name evidence="12" type="ORF">BN2458_PEG1908</name>
</gene>
<dbReference type="EMBL" id="LN907858">
    <property type="protein sequence ID" value="CUU40791.1"/>
    <property type="molecule type" value="Genomic_DNA"/>
</dbReference>
<evidence type="ECO:0000256" key="9">
    <source>
        <dbReference type="SAM" id="Phobius"/>
    </source>
</evidence>
<feature type="transmembrane region" description="Helical" evidence="9">
    <location>
        <begin position="25"/>
        <end position="49"/>
    </location>
</feature>
<dbReference type="GO" id="GO:0005886">
    <property type="term" value="C:plasma membrane"/>
    <property type="evidence" value="ECO:0007669"/>
    <property type="project" value="UniProtKB-SubCell"/>
</dbReference>
<dbReference type="Gene3D" id="1.20.1560.10">
    <property type="entry name" value="ABC transporter type 1, transmembrane domain"/>
    <property type="match status" value="1"/>
</dbReference>
<dbReference type="AlphaFoldDB" id="A0A0S4PYI2"/>
<dbReference type="PROSITE" id="PS00211">
    <property type="entry name" value="ABC_TRANSPORTER_1"/>
    <property type="match status" value="1"/>
</dbReference>
<dbReference type="Proteomes" id="UP000064525">
    <property type="component" value="Chromosome I"/>
</dbReference>
<name>A0A0S4PYI2_9HELI</name>
<feature type="transmembrane region" description="Helical" evidence="9">
    <location>
        <begin position="72"/>
        <end position="92"/>
    </location>
</feature>
<dbReference type="GO" id="GO:0016887">
    <property type="term" value="F:ATP hydrolysis activity"/>
    <property type="evidence" value="ECO:0007669"/>
    <property type="project" value="InterPro"/>
</dbReference>
<dbReference type="GO" id="GO:0005524">
    <property type="term" value="F:ATP binding"/>
    <property type="evidence" value="ECO:0007669"/>
    <property type="project" value="UniProtKB-KW"/>
</dbReference>
<dbReference type="InterPro" id="IPR036640">
    <property type="entry name" value="ABC1_TM_sf"/>
</dbReference>
<dbReference type="FunFam" id="3.40.50.300:FF:000854">
    <property type="entry name" value="Multidrug ABC transporter ATP-binding protein"/>
    <property type="match status" value="1"/>
</dbReference>
<dbReference type="InterPro" id="IPR027417">
    <property type="entry name" value="P-loop_NTPase"/>
</dbReference>
<evidence type="ECO:0000256" key="3">
    <source>
        <dbReference type="ARBA" id="ARBA00022475"/>
    </source>
</evidence>
<evidence type="ECO:0000313" key="12">
    <source>
        <dbReference type="EMBL" id="CUU40791.1"/>
    </source>
</evidence>
<sequence>MQDLKLMRTILDFFRKFFPYIRGHYASFAIAIASVLVVALCSAGITYLIEPLLDTLSGKIPRANPLFSFEELAANSNMALVMACLLVGVYFGKSVGTYIQTYFMNLIGQDIVRQIRDRMLRHMLSLEMSFFNQMRGGELIARITNDIGVIRSAVSNYITEFIRESVTILALVAITIYQSPKYAFIGLIVIPLALIPLNLIIKKLKKYSRSIQEKNADITSKLNEIFNNIEVIKASNGEELEHKSFFAQNLQFFKISMKAVRVGELTTPLMELLGAIMLAVVIYMAISDINSGVLSAAQFSSFVGALFFIYTPLKRLINLYAQMQSAIVASDRIFEILNQKPQIHDGTLPLDSAINEIKLEDVCFHYNSDTHALKGVSVSFHKNKITALVGKSGSGKSSIINLILRLYDANSGEVSINGRNIKDYIQKSVRDNMAVVTQRIFIFNDSIANNVAYGGVVDEERVIEALKLAYAWEFVEAMPQGIHTLLDEFGTNLSGGQRQRIAIARAIYKNPEVLIFDEATSALDTQTEEAIKESIRYLSRDKIVIIVAHRPSTIELANEVLHLQDGKVMNREQR</sequence>
<proteinExistence type="predicted"/>
<dbReference type="GO" id="GO:0140359">
    <property type="term" value="F:ABC-type transporter activity"/>
    <property type="evidence" value="ECO:0007669"/>
    <property type="project" value="InterPro"/>
</dbReference>
<evidence type="ECO:0000259" key="11">
    <source>
        <dbReference type="PROSITE" id="PS50929"/>
    </source>
</evidence>
<keyword evidence="2" id="KW-0813">Transport</keyword>
<accession>A0A0S4PYI2</accession>
<dbReference type="PATRIC" id="fig|76936.10.peg.1858"/>
<feature type="transmembrane region" description="Helical" evidence="9">
    <location>
        <begin position="183"/>
        <end position="201"/>
    </location>
</feature>
<reference evidence="13" key="1">
    <citation type="submission" date="2015-11" db="EMBL/GenBank/DDBJ databases">
        <authorList>
            <person name="Anvar S.Y."/>
        </authorList>
    </citation>
    <scope>NUCLEOTIDE SEQUENCE [LARGE SCALE GENOMIC DNA]</scope>
</reference>
<keyword evidence="6 12" id="KW-0067">ATP-binding</keyword>
<comment type="subcellular location">
    <subcellularLocation>
        <location evidence="1">Cell membrane</location>
        <topology evidence="1">Multi-pass membrane protein</topology>
    </subcellularLocation>
</comment>
<organism evidence="12 13">
    <name type="scientific">Helicobacter typhlonius</name>
    <dbReference type="NCBI Taxonomy" id="76936"/>
    <lineage>
        <taxon>Bacteria</taxon>
        <taxon>Pseudomonadati</taxon>
        <taxon>Campylobacterota</taxon>
        <taxon>Epsilonproteobacteria</taxon>
        <taxon>Campylobacterales</taxon>
        <taxon>Helicobacteraceae</taxon>
        <taxon>Helicobacter</taxon>
    </lineage>
</organism>
<evidence type="ECO:0000256" key="7">
    <source>
        <dbReference type="ARBA" id="ARBA00022989"/>
    </source>
</evidence>
<dbReference type="InterPro" id="IPR003439">
    <property type="entry name" value="ABC_transporter-like_ATP-bd"/>
</dbReference>
<evidence type="ECO:0000256" key="1">
    <source>
        <dbReference type="ARBA" id="ARBA00004651"/>
    </source>
</evidence>
<keyword evidence="5" id="KW-0547">Nucleotide-binding</keyword>
<keyword evidence="4 9" id="KW-0812">Transmembrane</keyword>
<protein>
    <submittedName>
        <fullName evidence="12">Lipid A export ATP-binding/permease protein MsbA</fullName>
    </submittedName>
</protein>
<dbReference type="SUPFAM" id="SSF52540">
    <property type="entry name" value="P-loop containing nucleoside triphosphate hydrolases"/>
    <property type="match status" value="1"/>
</dbReference>
<dbReference type="Pfam" id="PF00005">
    <property type="entry name" value="ABC_tran"/>
    <property type="match status" value="1"/>
</dbReference>
<dbReference type="Pfam" id="PF00664">
    <property type="entry name" value="ABC_membrane"/>
    <property type="match status" value="1"/>
</dbReference>
<evidence type="ECO:0000256" key="5">
    <source>
        <dbReference type="ARBA" id="ARBA00022741"/>
    </source>
</evidence>
<dbReference type="CDD" id="cd18552">
    <property type="entry name" value="ABC_6TM_MsbA_like"/>
    <property type="match status" value="1"/>
</dbReference>
<evidence type="ECO:0000256" key="6">
    <source>
        <dbReference type="ARBA" id="ARBA00022840"/>
    </source>
</evidence>
<dbReference type="PROSITE" id="PS50929">
    <property type="entry name" value="ABC_TM1F"/>
    <property type="match status" value="1"/>
</dbReference>
<feature type="transmembrane region" description="Helical" evidence="9">
    <location>
        <begin position="161"/>
        <end position="177"/>
    </location>
</feature>
<feature type="domain" description="ABC transporter" evidence="10">
    <location>
        <begin position="357"/>
        <end position="574"/>
    </location>
</feature>
<dbReference type="SUPFAM" id="SSF90123">
    <property type="entry name" value="ABC transporter transmembrane region"/>
    <property type="match status" value="1"/>
</dbReference>
<keyword evidence="7 9" id="KW-1133">Transmembrane helix</keyword>
<dbReference type="Gene3D" id="3.40.50.300">
    <property type="entry name" value="P-loop containing nucleotide triphosphate hydrolases"/>
    <property type="match status" value="1"/>
</dbReference>
<dbReference type="InterPro" id="IPR017871">
    <property type="entry name" value="ABC_transporter-like_CS"/>
</dbReference>
<keyword evidence="8 9" id="KW-0472">Membrane</keyword>
<dbReference type="SMART" id="SM00382">
    <property type="entry name" value="AAA"/>
    <property type="match status" value="1"/>
</dbReference>